<gene>
    <name evidence="2" type="ORF">EQP59_07295</name>
</gene>
<evidence type="ECO:0000313" key="2">
    <source>
        <dbReference type="EMBL" id="QAR31150.1"/>
    </source>
</evidence>
<name>A0A3R5YWI9_ORNRH</name>
<dbReference type="PANTHER" id="PTHR32305:SF15">
    <property type="entry name" value="PROTEIN RHSA-RELATED"/>
    <property type="match status" value="1"/>
</dbReference>
<dbReference type="InterPro" id="IPR022385">
    <property type="entry name" value="Rhs_assc_core"/>
</dbReference>
<dbReference type="Pfam" id="PF14411">
    <property type="entry name" value="LHH"/>
    <property type="match status" value="1"/>
</dbReference>
<dbReference type="RefSeq" id="WP_128501597.1">
    <property type="nucleotide sequence ID" value="NZ_CP035107.1"/>
</dbReference>
<dbReference type="EMBL" id="CP035107">
    <property type="protein sequence ID" value="QAR31150.1"/>
    <property type="molecule type" value="Genomic_DNA"/>
</dbReference>
<proteinExistence type="predicted"/>
<dbReference type="OrthoDB" id="1375782at2"/>
<dbReference type="NCBIfam" id="TIGR03696">
    <property type="entry name" value="Rhs_assc_core"/>
    <property type="match status" value="1"/>
</dbReference>
<sequence length="205" mass="23164">MQGDKGFIPFRQLGQYEDEELGGLYYNRFRYYSPDSGTYLSQDPIGLAGNNPNFYAYVSDSNSWVDVFGLSGIFTPAIWTATSPKGMGNTYKVFQQDIDWDMIDSKGRTNLERASKGVAPLGSDGKSINLHHSKQQGQGPLFEITDSTHKKFDRTNALHPYKVSGQGQNPLDPVNRKAFNNDRVNYWKDRAEAEKARRNKLKGNH</sequence>
<dbReference type="PANTHER" id="PTHR32305">
    <property type="match status" value="1"/>
</dbReference>
<evidence type="ECO:0000313" key="3">
    <source>
        <dbReference type="Proteomes" id="UP000287701"/>
    </source>
</evidence>
<dbReference type="Proteomes" id="UP000287701">
    <property type="component" value="Chromosome"/>
</dbReference>
<dbReference type="PRINTS" id="PR00394">
    <property type="entry name" value="RHSPROTEIN"/>
</dbReference>
<protein>
    <recommendedName>
        <fullName evidence="1">LHH domain-containing protein</fullName>
    </recommendedName>
</protein>
<reference evidence="2 3" key="1">
    <citation type="submission" date="2019-01" db="EMBL/GenBank/DDBJ databases">
        <title>Whole Genome of Ornithobacterium rhinotracheale FARPER-174b.</title>
        <authorList>
            <person name="Tataje-Lavanda L.A."/>
            <person name="Montalvan A."/>
            <person name="Montesinos R."/>
            <person name="Zimic M."/>
            <person name="Fernandez-Sanchez M."/>
            <person name="Fernandez-Diaz M."/>
        </authorList>
    </citation>
    <scope>NUCLEOTIDE SEQUENCE [LARGE SCALE GENOMIC DNA]</scope>
    <source>
        <strain evidence="2 3">FARPER-174b</strain>
    </source>
</reference>
<organism evidence="2 3">
    <name type="scientific">Ornithobacterium rhinotracheale</name>
    <dbReference type="NCBI Taxonomy" id="28251"/>
    <lineage>
        <taxon>Bacteria</taxon>
        <taxon>Pseudomonadati</taxon>
        <taxon>Bacteroidota</taxon>
        <taxon>Flavobacteriia</taxon>
        <taxon>Flavobacteriales</taxon>
        <taxon>Weeksellaceae</taxon>
        <taxon>Ornithobacterium</taxon>
    </lineage>
</organism>
<dbReference type="InterPro" id="IPR050708">
    <property type="entry name" value="T6SS_VgrG/RHS"/>
</dbReference>
<accession>A0A3R5YWI9</accession>
<dbReference type="AlphaFoldDB" id="A0A3R5YWI9"/>
<feature type="domain" description="LHH" evidence="1">
    <location>
        <begin position="109"/>
        <end position="192"/>
    </location>
</feature>
<dbReference type="InterPro" id="IPR026834">
    <property type="entry name" value="LHH"/>
</dbReference>
<dbReference type="Gene3D" id="2.180.10.10">
    <property type="entry name" value="RHS repeat-associated core"/>
    <property type="match status" value="1"/>
</dbReference>
<evidence type="ECO:0000259" key="1">
    <source>
        <dbReference type="Pfam" id="PF14411"/>
    </source>
</evidence>